<dbReference type="EMBL" id="PQVF01000001">
    <property type="protein sequence ID" value="POY39205.1"/>
    <property type="molecule type" value="Genomic_DNA"/>
</dbReference>
<dbReference type="Proteomes" id="UP000236893">
    <property type="component" value="Unassembled WGS sequence"/>
</dbReference>
<comment type="caution">
    <text evidence="3">The sequence shown here is derived from an EMBL/GenBank/DDBJ whole genome shotgun (WGS) entry which is preliminary data.</text>
</comment>
<keyword evidence="4" id="KW-1185">Reference proteome</keyword>
<feature type="domain" description="Activator of Hsp90 ATPase homologue 1/2-like C-terminal" evidence="2">
    <location>
        <begin position="42"/>
        <end position="133"/>
    </location>
</feature>
<dbReference type="CDD" id="cd07814">
    <property type="entry name" value="SRPBCC_CalC_Aha1-like"/>
    <property type="match status" value="1"/>
</dbReference>
<reference evidence="3 4" key="1">
    <citation type="submission" date="2018-01" db="EMBL/GenBank/DDBJ databases">
        <authorList>
            <person name="Gaut B.S."/>
            <person name="Morton B.R."/>
            <person name="Clegg M.T."/>
            <person name="Duvall M.R."/>
        </authorList>
    </citation>
    <scope>NUCLEOTIDE SEQUENCE [LARGE SCALE GENOMIC DNA]</scope>
    <source>
        <strain evidence="3 4">HR-AV</strain>
    </source>
</reference>
<evidence type="ECO:0000313" key="4">
    <source>
        <dbReference type="Proteomes" id="UP000236893"/>
    </source>
</evidence>
<gene>
    <name evidence="3" type="ORF">C3K47_01545</name>
</gene>
<dbReference type="AlphaFoldDB" id="A0A2S5A9H7"/>
<dbReference type="SUPFAM" id="SSF55961">
    <property type="entry name" value="Bet v1-like"/>
    <property type="match status" value="1"/>
</dbReference>
<evidence type="ECO:0000256" key="1">
    <source>
        <dbReference type="ARBA" id="ARBA00006817"/>
    </source>
</evidence>
<dbReference type="Gene3D" id="3.30.530.20">
    <property type="match status" value="1"/>
</dbReference>
<sequence>MNTSDFTTSILVDQKPEVVFNAVNNVRGWWSENVNGDTDKLNSTYFYHYKDVHLAKIKVIELVPDKRVVWQVLENHFSFIADKSEWVNSKIIFEITEKQGKTELRFTHQGLVPECECYDICNDAWTGFIKNSLYNLITTGKGHPTSKENDKFNVELIEKWLTN</sequence>
<dbReference type="OrthoDB" id="287565at2"/>
<evidence type="ECO:0000259" key="2">
    <source>
        <dbReference type="Pfam" id="PF08327"/>
    </source>
</evidence>
<dbReference type="Pfam" id="PF08327">
    <property type="entry name" value="AHSA1"/>
    <property type="match status" value="1"/>
</dbReference>
<name>A0A2S5A9H7_9SPHI</name>
<organism evidence="3 4">
    <name type="scientific">Solitalea longa</name>
    <dbReference type="NCBI Taxonomy" id="2079460"/>
    <lineage>
        <taxon>Bacteria</taxon>
        <taxon>Pseudomonadati</taxon>
        <taxon>Bacteroidota</taxon>
        <taxon>Sphingobacteriia</taxon>
        <taxon>Sphingobacteriales</taxon>
        <taxon>Sphingobacteriaceae</taxon>
        <taxon>Solitalea</taxon>
    </lineage>
</organism>
<protein>
    <submittedName>
        <fullName evidence="3">ATPase</fullName>
    </submittedName>
</protein>
<proteinExistence type="inferred from homology"/>
<dbReference type="RefSeq" id="WP_103787307.1">
    <property type="nucleotide sequence ID" value="NZ_PQVF01000001.1"/>
</dbReference>
<dbReference type="InterPro" id="IPR023393">
    <property type="entry name" value="START-like_dom_sf"/>
</dbReference>
<comment type="similarity">
    <text evidence="1">Belongs to the AHA1 family.</text>
</comment>
<accession>A0A2S5A9H7</accession>
<evidence type="ECO:0000313" key="3">
    <source>
        <dbReference type="EMBL" id="POY39205.1"/>
    </source>
</evidence>
<dbReference type="InterPro" id="IPR013538">
    <property type="entry name" value="ASHA1/2-like_C"/>
</dbReference>